<protein>
    <recommendedName>
        <fullName evidence="3">F-box domain-containing protein</fullName>
    </recommendedName>
</protein>
<dbReference type="Proteomes" id="UP000219338">
    <property type="component" value="Unassembled WGS sequence"/>
</dbReference>
<dbReference type="OrthoDB" id="2788229at2759"/>
<dbReference type="AlphaFoldDB" id="A0A284S0D0"/>
<evidence type="ECO:0008006" key="3">
    <source>
        <dbReference type="Google" id="ProtNLM"/>
    </source>
</evidence>
<evidence type="ECO:0000313" key="2">
    <source>
        <dbReference type="Proteomes" id="UP000219338"/>
    </source>
</evidence>
<reference evidence="2" key="1">
    <citation type="journal article" date="2017" name="Nat. Ecol. Evol.">
        <title>Genome expansion and lineage-specific genetic innovations in the forest pathogenic fungi Armillaria.</title>
        <authorList>
            <person name="Sipos G."/>
            <person name="Prasanna A.N."/>
            <person name="Walter M.C."/>
            <person name="O'Connor E."/>
            <person name="Balint B."/>
            <person name="Krizsan K."/>
            <person name="Kiss B."/>
            <person name="Hess J."/>
            <person name="Varga T."/>
            <person name="Slot J."/>
            <person name="Riley R."/>
            <person name="Boka B."/>
            <person name="Rigling D."/>
            <person name="Barry K."/>
            <person name="Lee J."/>
            <person name="Mihaltcheva S."/>
            <person name="LaButti K."/>
            <person name="Lipzen A."/>
            <person name="Waldron R."/>
            <person name="Moloney N.M."/>
            <person name="Sperisen C."/>
            <person name="Kredics L."/>
            <person name="Vagvoelgyi C."/>
            <person name="Patrignani A."/>
            <person name="Fitzpatrick D."/>
            <person name="Nagy I."/>
            <person name="Doyle S."/>
            <person name="Anderson J.B."/>
            <person name="Grigoriev I.V."/>
            <person name="Gueldener U."/>
            <person name="Muensterkoetter M."/>
            <person name="Nagy L.G."/>
        </authorList>
    </citation>
    <scope>NUCLEOTIDE SEQUENCE [LARGE SCALE GENOMIC DNA]</scope>
    <source>
        <strain evidence="2">C18/9</strain>
    </source>
</reference>
<name>A0A284S0D0_ARMOS</name>
<keyword evidence="2" id="KW-1185">Reference proteome</keyword>
<accession>A0A284S0D0</accession>
<sequence length="132" mass="15294">MTHEPIPGLRVLFSIETLLSKVCNRMMNRSSMSSSNPTATKHHFPSIPPEPIDETIDYLWDNKDALVACSFVCRLFYLRTRVHLFHSIELKHTPNDEPSSRKILPYIKKITIHRGSDNLNIPHLTPFLFRVL</sequence>
<organism evidence="1 2">
    <name type="scientific">Armillaria ostoyae</name>
    <name type="common">Armillaria root rot fungus</name>
    <dbReference type="NCBI Taxonomy" id="47428"/>
    <lineage>
        <taxon>Eukaryota</taxon>
        <taxon>Fungi</taxon>
        <taxon>Dikarya</taxon>
        <taxon>Basidiomycota</taxon>
        <taxon>Agaricomycotina</taxon>
        <taxon>Agaricomycetes</taxon>
        <taxon>Agaricomycetidae</taxon>
        <taxon>Agaricales</taxon>
        <taxon>Marasmiineae</taxon>
        <taxon>Physalacriaceae</taxon>
        <taxon>Armillaria</taxon>
    </lineage>
</organism>
<dbReference type="EMBL" id="FUEG01000024">
    <property type="protein sequence ID" value="SJL14460.1"/>
    <property type="molecule type" value="Genomic_DNA"/>
</dbReference>
<gene>
    <name evidence="1" type="ORF">ARMOST_17917</name>
</gene>
<proteinExistence type="predicted"/>
<evidence type="ECO:0000313" key="1">
    <source>
        <dbReference type="EMBL" id="SJL14460.1"/>
    </source>
</evidence>